<evidence type="ECO:0000256" key="1">
    <source>
        <dbReference type="ARBA" id="ARBA00022490"/>
    </source>
</evidence>
<dbReference type="SUPFAM" id="SSF55174">
    <property type="entry name" value="Alpha-L RNA-binding motif"/>
    <property type="match status" value="1"/>
</dbReference>
<comment type="similarity">
    <text evidence="9">Belongs to the class-I aminoacyl-tRNA synthetase family. TyrS type 2 subfamily.</text>
</comment>
<evidence type="ECO:0000256" key="9">
    <source>
        <dbReference type="HAMAP-Rule" id="MF_02007"/>
    </source>
</evidence>
<comment type="caution">
    <text evidence="9">Lacks conserved residue(s) required for the propagation of feature annotation.</text>
</comment>
<sequence length="406" mass="44862">MADSPPLAASPSPLAPLLRGIDRLETEAELTAKLEKSQKTGKPLRVKYGVDATGPLIHLGFAVGLRKLRQFQDAGHIAVPIIGDFTASIGDPSGRSKTRPQLSMDEIRSNMERYQEQMFRILDPARCEFRYNSEWSAPMGGADVIKLAAKYTVARLIEREDFKKRLAAGAPIQMHELLYPLFQGYDSVAVKADVELGGADQYWNLLVARELQREYGQEAQVVMTVPLLVGLDGVQKMSKSYGNYVGITEPPREMFGKLMSIPDALVMNYFELCTDRPDAELAALKQRLAAGENPRDIKVELAKDIITLYHSRAAADDAAAEFDRIFRDKQVPDEMPEFKVPAAGINIIDLVVTAGLLPSKTEARRKLVEGALYLDNERVADAGLLVKATGPAVLKVGKRRFLRLVP</sequence>
<name>A0A937XGV8_UNCW3</name>
<evidence type="ECO:0000256" key="7">
    <source>
        <dbReference type="ARBA" id="ARBA00023146"/>
    </source>
</evidence>
<dbReference type="SUPFAM" id="SSF52374">
    <property type="entry name" value="Nucleotidylyl transferase"/>
    <property type="match status" value="1"/>
</dbReference>
<dbReference type="InterPro" id="IPR014729">
    <property type="entry name" value="Rossmann-like_a/b/a_fold"/>
</dbReference>
<feature type="domain" description="Tyrosine--tRNA ligase SYY-like C-terminal" evidence="11">
    <location>
        <begin position="330"/>
        <end position="388"/>
    </location>
</feature>
<comment type="subunit">
    <text evidence="9">Homodimer.</text>
</comment>
<dbReference type="GO" id="GO:0006437">
    <property type="term" value="P:tyrosyl-tRNA aminoacylation"/>
    <property type="evidence" value="ECO:0007669"/>
    <property type="project" value="UniProtKB-UniRule"/>
</dbReference>
<gene>
    <name evidence="9" type="primary">tyrS</name>
    <name evidence="12" type="ORF">FJY68_13740</name>
</gene>
<evidence type="ECO:0000313" key="12">
    <source>
        <dbReference type="EMBL" id="MBM3332887.1"/>
    </source>
</evidence>
<dbReference type="FunFam" id="1.10.240.10:FF:000006">
    <property type="entry name" value="Tyrosine--tRNA ligase"/>
    <property type="match status" value="1"/>
</dbReference>
<dbReference type="InterPro" id="IPR002305">
    <property type="entry name" value="aa-tRNA-synth_Ic"/>
</dbReference>
<dbReference type="InterPro" id="IPR036986">
    <property type="entry name" value="S4_RNA-bd_sf"/>
</dbReference>
<dbReference type="EMBL" id="VGIR01000161">
    <property type="protein sequence ID" value="MBM3332887.1"/>
    <property type="molecule type" value="Genomic_DNA"/>
</dbReference>
<comment type="subcellular location">
    <subcellularLocation>
        <location evidence="9">Cytoplasm</location>
    </subcellularLocation>
</comment>
<dbReference type="PRINTS" id="PR01040">
    <property type="entry name" value="TRNASYNTHTYR"/>
</dbReference>
<dbReference type="InterPro" id="IPR054608">
    <property type="entry name" value="SYY-like_C"/>
</dbReference>
<evidence type="ECO:0000259" key="11">
    <source>
        <dbReference type="Pfam" id="PF22421"/>
    </source>
</evidence>
<evidence type="ECO:0000256" key="3">
    <source>
        <dbReference type="ARBA" id="ARBA00022741"/>
    </source>
</evidence>
<dbReference type="PANTHER" id="PTHR11766">
    <property type="entry name" value="TYROSYL-TRNA SYNTHETASE"/>
    <property type="match status" value="1"/>
</dbReference>
<keyword evidence="5 10" id="KW-0694">RNA-binding</keyword>
<comment type="catalytic activity">
    <reaction evidence="8 9">
        <text>tRNA(Tyr) + L-tyrosine + ATP = L-tyrosyl-tRNA(Tyr) + AMP + diphosphate + H(+)</text>
        <dbReference type="Rhea" id="RHEA:10220"/>
        <dbReference type="Rhea" id="RHEA-COMP:9706"/>
        <dbReference type="Rhea" id="RHEA-COMP:9707"/>
        <dbReference type="ChEBI" id="CHEBI:15378"/>
        <dbReference type="ChEBI" id="CHEBI:30616"/>
        <dbReference type="ChEBI" id="CHEBI:33019"/>
        <dbReference type="ChEBI" id="CHEBI:58315"/>
        <dbReference type="ChEBI" id="CHEBI:78442"/>
        <dbReference type="ChEBI" id="CHEBI:78536"/>
        <dbReference type="ChEBI" id="CHEBI:456215"/>
        <dbReference type="EC" id="6.1.1.1"/>
    </reaction>
</comment>
<keyword evidence="2 9" id="KW-0436">Ligase</keyword>
<evidence type="ECO:0000256" key="6">
    <source>
        <dbReference type="ARBA" id="ARBA00022917"/>
    </source>
</evidence>
<keyword evidence="4 9" id="KW-0067">ATP-binding</keyword>
<reference evidence="12" key="1">
    <citation type="submission" date="2019-03" db="EMBL/GenBank/DDBJ databases">
        <title>Lake Tanganyika Metagenome-Assembled Genomes (MAGs).</title>
        <authorList>
            <person name="Tran P."/>
        </authorList>
    </citation>
    <scope>NUCLEOTIDE SEQUENCE</scope>
    <source>
        <strain evidence="12">K_DeepCast_150m_m2_040</strain>
    </source>
</reference>
<dbReference type="InterPro" id="IPR002307">
    <property type="entry name" value="Tyr-tRNA-ligase"/>
</dbReference>
<keyword evidence="3 9" id="KW-0547">Nucleotide-binding</keyword>
<keyword evidence="1 9" id="KW-0963">Cytoplasm</keyword>
<dbReference type="AlphaFoldDB" id="A0A937XGV8"/>
<comment type="function">
    <text evidence="9">Catalyzes the attachment of tyrosine to tRNA(Tyr) in a two-step reaction: tyrosine is first activated by ATP to form Tyr-AMP and then transferred to the acceptor end of tRNA(Tyr).</text>
</comment>
<dbReference type="GO" id="GO:0004831">
    <property type="term" value="F:tyrosine-tRNA ligase activity"/>
    <property type="evidence" value="ECO:0007669"/>
    <property type="project" value="UniProtKB-UniRule"/>
</dbReference>
<dbReference type="CDD" id="cd00805">
    <property type="entry name" value="TyrRS_core"/>
    <property type="match status" value="1"/>
</dbReference>
<feature type="binding site" evidence="9">
    <location>
        <position position="239"/>
    </location>
    <ligand>
        <name>ATP</name>
        <dbReference type="ChEBI" id="CHEBI:30616"/>
    </ligand>
</feature>
<evidence type="ECO:0000256" key="8">
    <source>
        <dbReference type="ARBA" id="ARBA00048248"/>
    </source>
</evidence>
<proteinExistence type="inferred from homology"/>
<dbReference type="Pfam" id="PF00579">
    <property type="entry name" value="tRNA-synt_1b"/>
    <property type="match status" value="1"/>
</dbReference>
<dbReference type="Pfam" id="PF22421">
    <property type="entry name" value="SYY_C-terminal"/>
    <property type="match status" value="1"/>
</dbReference>
<dbReference type="GO" id="GO:0005829">
    <property type="term" value="C:cytosol"/>
    <property type="evidence" value="ECO:0007669"/>
    <property type="project" value="TreeGrafter"/>
</dbReference>
<dbReference type="Proteomes" id="UP000779900">
    <property type="component" value="Unassembled WGS sequence"/>
</dbReference>
<dbReference type="NCBIfam" id="TIGR00234">
    <property type="entry name" value="tyrS"/>
    <property type="match status" value="1"/>
</dbReference>
<dbReference type="HAMAP" id="MF_02007">
    <property type="entry name" value="Tyr_tRNA_synth_type2"/>
    <property type="match status" value="1"/>
</dbReference>
<dbReference type="InterPro" id="IPR024088">
    <property type="entry name" value="Tyr-tRNA-ligase_bac-type"/>
</dbReference>
<evidence type="ECO:0000256" key="2">
    <source>
        <dbReference type="ARBA" id="ARBA00022598"/>
    </source>
</evidence>
<dbReference type="EC" id="6.1.1.1" evidence="9"/>
<evidence type="ECO:0000256" key="5">
    <source>
        <dbReference type="ARBA" id="ARBA00022884"/>
    </source>
</evidence>
<feature type="short sequence motif" description="'KMSKS' region" evidence="9">
    <location>
        <begin position="236"/>
        <end position="240"/>
    </location>
</feature>
<keyword evidence="7 9" id="KW-0030">Aminoacyl-tRNA synthetase</keyword>
<dbReference type="InterPro" id="IPR024108">
    <property type="entry name" value="Tyr-tRNA-ligase_bac_2"/>
</dbReference>
<accession>A0A937XGV8</accession>
<evidence type="ECO:0000256" key="4">
    <source>
        <dbReference type="ARBA" id="ARBA00022840"/>
    </source>
</evidence>
<dbReference type="PROSITE" id="PS50889">
    <property type="entry name" value="S4"/>
    <property type="match status" value="1"/>
</dbReference>
<organism evidence="12 13">
    <name type="scientific">candidate division WOR-3 bacterium</name>
    <dbReference type="NCBI Taxonomy" id="2052148"/>
    <lineage>
        <taxon>Bacteria</taxon>
        <taxon>Bacteria division WOR-3</taxon>
    </lineage>
</organism>
<dbReference type="Gene3D" id="1.10.240.10">
    <property type="entry name" value="Tyrosyl-Transfer RNA Synthetase"/>
    <property type="match status" value="1"/>
</dbReference>
<keyword evidence="6 9" id="KW-0648">Protein biosynthesis</keyword>
<dbReference type="PANTHER" id="PTHR11766:SF1">
    <property type="entry name" value="TYROSINE--TRNA LIGASE"/>
    <property type="match status" value="1"/>
</dbReference>
<evidence type="ECO:0000313" key="13">
    <source>
        <dbReference type="Proteomes" id="UP000779900"/>
    </source>
</evidence>
<evidence type="ECO:0000256" key="10">
    <source>
        <dbReference type="PROSITE-ProRule" id="PRU00182"/>
    </source>
</evidence>
<dbReference type="Gene3D" id="3.40.50.620">
    <property type="entry name" value="HUPs"/>
    <property type="match status" value="1"/>
</dbReference>
<dbReference type="Gene3D" id="3.10.290.10">
    <property type="entry name" value="RNA-binding S4 domain"/>
    <property type="match status" value="1"/>
</dbReference>
<protein>
    <recommendedName>
        <fullName evidence="9">Tyrosine--tRNA ligase</fullName>
        <ecNumber evidence="9">6.1.1.1</ecNumber>
    </recommendedName>
    <alternativeName>
        <fullName evidence="9">Tyrosyl-tRNA synthetase</fullName>
        <shortName evidence="9">TyrRS</shortName>
    </alternativeName>
</protein>
<dbReference type="GO" id="GO:0005524">
    <property type="term" value="F:ATP binding"/>
    <property type="evidence" value="ECO:0007669"/>
    <property type="project" value="UniProtKB-UniRule"/>
</dbReference>
<dbReference type="GO" id="GO:0003723">
    <property type="term" value="F:RNA binding"/>
    <property type="evidence" value="ECO:0007669"/>
    <property type="project" value="UniProtKB-KW"/>
</dbReference>
<comment type="caution">
    <text evidence="12">The sequence shown here is derived from an EMBL/GenBank/DDBJ whole genome shotgun (WGS) entry which is preliminary data.</text>
</comment>